<protein>
    <submittedName>
        <fullName evidence="2">Methenyltetrahydrofolate cyclohydrolase</fullName>
        <ecNumber evidence="2">3.5.4.9</ecNumber>
    </submittedName>
</protein>
<dbReference type="InterPro" id="IPR007044">
    <property type="entry name" value="Cyclodeamin/CycHdrlase"/>
</dbReference>
<dbReference type="GO" id="GO:0004477">
    <property type="term" value="F:methenyltetrahydrofolate cyclohydrolase activity"/>
    <property type="evidence" value="ECO:0007669"/>
    <property type="project" value="UniProtKB-EC"/>
</dbReference>
<feature type="domain" description="Cyclodeaminase/cyclohydrolase" evidence="1">
    <location>
        <begin position="5"/>
        <end position="185"/>
    </location>
</feature>
<proteinExistence type="predicted"/>
<dbReference type="Proteomes" id="UP000010802">
    <property type="component" value="Chromosome"/>
</dbReference>
<dbReference type="SUPFAM" id="SSF101262">
    <property type="entry name" value="Methenyltetrahydrofolate cyclohydrolase-like"/>
    <property type="match status" value="1"/>
</dbReference>
<dbReference type="STRING" id="1209989.TepRe1_0777"/>
<dbReference type="KEGG" id="tep:TepRe1_0777"/>
<dbReference type="InterPro" id="IPR036178">
    <property type="entry name" value="Formintransfe-cycloase-like_sf"/>
</dbReference>
<keyword evidence="3" id="KW-1185">Reference proteome</keyword>
<evidence type="ECO:0000313" key="3">
    <source>
        <dbReference type="Proteomes" id="UP000010802"/>
    </source>
</evidence>
<dbReference type="RefSeq" id="WP_013777885.1">
    <property type="nucleotide sequence ID" value="NC_015519.1"/>
</dbReference>
<dbReference type="AlphaFoldDB" id="F4LWY4"/>
<dbReference type="OrthoDB" id="7959174at2"/>
<gene>
    <name evidence="2" type="primary">fchA</name>
    <name evidence="2" type="ordered locus">TEPIRE1_0842</name>
</gene>
<evidence type="ECO:0000313" key="2">
    <source>
        <dbReference type="EMBL" id="CCP25554.1"/>
    </source>
</evidence>
<reference evidence="3" key="1">
    <citation type="journal article" date="2013" name="Genome Announc.">
        <title>First genome sequence of a syntrophic acetate-oxidizing bacterium, Tepidanaerobacter acetatoxydans strain Re1.</title>
        <authorList>
            <person name="Manzoor S."/>
            <person name="Bongcam-Rudloff E."/>
            <person name="Schnurer A."/>
            <person name="Muller B."/>
        </authorList>
    </citation>
    <scope>NUCLEOTIDE SEQUENCE [LARGE SCALE GENOMIC DNA]</scope>
    <source>
        <strain evidence="3">Re1</strain>
    </source>
</reference>
<dbReference type="KEGG" id="tae:TepiRe1_0842"/>
<dbReference type="eggNOG" id="COG3404">
    <property type="taxonomic scope" value="Bacteria"/>
</dbReference>
<dbReference type="Pfam" id="PF04961">
    <property type="entry name" value="FTCD_C"/>
    <property type="match status" value="1"/>
</dbReference>
<accession>L0RZB4</accession>
<accession>F4LWY4</accession>
<dbReference type="Gene3D" id="1.20.120.680">
    <property type="entry name" value="Formiminotetrahydrofolate cyclodeaminase monomer, up-and-down helical bundle"/>
    <property type="match status" value="1"/>
</dbReference>
<dbReference type="HOGENOM" id="CLU_088419_0_1_9"/>
<dbReference type="EMBL" id="HF563609">
    <property type="protein sequence ID" value="CCP25554.1"/>
    <property type="molecule type" value="Genomic_DNA"/>
</dbReference>
<evidence type="ECO:0000259" key="1">
    <source>
        <dbReference type="Pfam" id="PF04961"/>
    </source>
</evidence>
<organism evidence="2 3">
    <name type="scientific">Tepidanaerobacter acetatoxydans (strain DSM 21804 / JCM 16047 / Re1)</name>
    <dbReference type="NCBI Taxonomy" id="1209989"/>
    <lineage>
        <taxon>Bacteria</taxon>
        <taxon>Bacillati</taxon>
        <taxon>Bacillota</taxon>
        <taxon>Clostridia</taxon>
        <taxon>Thermosediminibacterales</taxon>
        <taxon>Tepidanaerobacteraceae</taxon>
        <taxon>Tepidanaerobacter</taxon>
    </lineage>
</organism>
<keyword evidence="2" id="KW-0378">Hydrolase</keyword>
<dbReference type="PATRIC" id="fig|1209989.3.peg.933"/>
<name>F4LWY4_TEPAE</name>
<dbReference type="EC" id="3.5.4.9" evidence="2"/>
<sequence>MISSSIKEFLDVLASKEPAPGGGAASALVGAVGTVLLSMVANLTVGKQKYKESEPLMKELLEEAAKLQKDLVKLMEEDTEAFNKVAAAFKMPKNTEEEKAKRKEKVQEALKGAANVPFQIMEKAVEALRLHEKSLGHANPSTISDTGVGALCLKTALCGAWLNVKINLGSIDDEDFVREYNEKTQQLLNEGVPLADKVYEAVLESL</sequence>